<dbReference type="AlphaFoldDB" id="A0A8H7AQ67"/>
<proteinExistence type="predicted"/>
<gene>
    <name evidence="2" type="ORF">GJ744_008729</name>
</gene>
<protein>
    <submittedName>
        <fullName evidence="2">Uncharacterized protein</fullName>
    </submittedName>
</protein>
<organism evidence="2 3">
    <name type="scientific">Endocarpon pusillum</name>
    <dbReference type="NCBI Taxonomy" id="364733"/>
    <lineage>
        <taxon>Eukaryota</taxon>
        <taxon>Fungi</taxon>
        <taxon>Dikarya</taxon>
        <taxon>Ascomycota</taxon>
        <taxon>Pezizomycotina</taxon>
        <taxon>Eurotiomycetes</taxon>
        <taxon>Chaetothyriomycetidae</taxon>
        <taxon>Verrucariales</taxon>
        <taxon>Verrucariaceae</taxon>
        <taxon>Endocarpon</taxon>
    </lineage>
</organism>
<evidence type="ECO:0000256" key="1">
    <source>
        <dbReference type="SAM" id="Phobius"/>
    </source>
</evidence>
<keyword evidence="3" id="KW-1185">Reference proteome</keyword>
<reference evidence="2" key="1">
    <citation type="submission" date="2020-02" db="EMBL/GenBank/DDBJ databases">
        <authorList>
            <person name="Palmer J.M."/>
        </authorList>
    </citation>
    <scope>NUCLEOTIDE SEQUENCE</scope>
    <source>
        <strain evidence="2">EPUS1.4</strain>
        <tissue evidence="2">Thallus</tissue>
    </source>
</reference>
<accession>A0A8H7AQ67</accession>
<name>A0A8H7AQ67_9EURO</name>
<comment type="caution">
    <text evidence="2">The sequence shown here is derived from an EMBL/GenBank/DDBJ whole genome shotgun (WGS) entry which is preliminary data.</text>
</comment>
<evidence type="ECO:0000313" key="2">
    <source>
        <dbReference type="EMBL" id="KAF7513435.1"/>
    </source>
</evidence>
<dbReference type="Proteomes" id="UP000606974">
    <property type="component" value="Unassembled WGS sequence"/>
</dbReference>
<keyword evidence="1" id="KW-0472">Membrane</keyword>
<keyword evidence="1" id="KW-1133">Transmembrane helix</keyword>
<evidence type="ECO:0000313" key="3">
    <source>
        <dbReference type="Proteomes" id="UP000606974"/>
    </source>
</evidence>
<feature type="transmembrane region" description="Helical" evidence="1">
    <location>
        <begin position="47"/>
        <end position="73"/>
    </location>
</feature>
<sequence>MSYFHMPTKRNHVDSEDHRPCRFLRKQIRVRMQIPSVHTMKNYKKQAVLRTLSPGLGFCIAILGVDLSAMALWQAHPHCPPEARNRLGKIIQALPEESLPLEIRSPTALKNLLISEIA</sequence>
<keyword evidence="1" id="KW-0812">Transmembrane</keyword>
<dbReference type="EMBL" id="JAACFV010000005">
    <property type="protein sequence ID" value="KAF7513435.1"/>
    <property type="molecule type" value="Genomic_DNA"/>
</dbReference>